<dbReference type="AlphaFoldDB" id="A0A6S7JEX3"/>
<reference evidence="2" key="1">
    <citation type="submission" date="2020-04" db="EMBL/GenBank/DDBJ databases">
        <authorList>
            <person name="Alioto T."/>
            <person name="Alioto T."/>
            <person name="Gomez Garrido J."/>
        </authorList>
    </citation>
    <scope>NUCLEOTIDE SEQUENCE</scope>
    <source>
        <strain evidence="2">A484AB</strain>
    </source>
</reference>
<dbReference type="Proteomes" id="UP001152795">
    <property type="component" value="Unassembled WGS sequence"/>
</dbReference>
<evidence type="ECO:0000259" key="1">
    <source>
        <dbReference type="Pfam" id="PF00757"/>
    </source>
</evidence>
<proteinExistence type="predicted"/>
<organism evidence="2 3">
    <name type="scientific">Paramuricea clavata</name>
    <name type="common">Red gorgonian</name>
    <name type="synonym">Violescent sea-whip</name>
    <dbReference type="NCBI Taxonomy" id="317549"/>
    <lineage>
        <taxon>Eukaryota</taxon>
        <taxon>Metazoa</taxon>
        <taxon>Cnidaria</taxon>
        <taxon>Anthozoa</taxon>
        <taxon>Octocorallia</taxon>
        <taxon>Malacalcyonacea</taxon>
        <taxon>Plexauridae</taxon>
        <taxon>Paramuricea</taxon>
    </lineage>
</organism>
<feature type="non-terminal residue" evidence="2">
    <location>
        <position position="1"/>
    </location>
</feature>
<keyword evidence="2" id="KW-0675">Receptor</keyword>
<gene>
    <name evidence="2" type="ORF">PACLA_8A004048</name>
</gene>
<feature type="domain" description="Furin-like cysteine-rich" evidence="1">
    <location>
        <begin position="8"/>
        <end position="111"/>
    </location>
</feature>
<dbReference type="InterPro" id="IPR006212">
    <property type="entry name" value="Furin_repeat"/>
</dbReference>
<name>A0A6S7JEX3_PARCT</name>
<dbReference type="OrthoDB" id="6612654at2759"/>
<dbReference type="InterPro" id="IPR009030">
    <property type="entry name" value="Growth_fac_rcpt_cys_sf"/>
</dbReference>
<accession>A0A6S7JEX3</accession>
<dbReference type="Pfam" id="PF00757">
    <property type="entry name" value="Furin-like"/>
    <property type="match status" value="1"/>
</dbReference>
<dbReference type="InterPro" id="IPR006211">
    <property type="entry name" value="Furin-like_Cys-rich_dom"/>
</dbReference>
<comment type="caution">
    <text evidence="2">The sequence shown here is derived from an EMBL/GenBank/DDBJ whole genome shotgun (WGS) entry which is preliminary data.</text>
</comment>
<evidence type="ECO:0000313" key="3">
    <source>
        <dbReference type="Proteomes" id="UP001152795"/>
    </source>
</evidence>
<sequence>CDSSCDLNRDSNRGCEDGSQDKCCDKECLGGCTRADSPHHCNACQHFRIGNGSCVATCPPGLKEVEKFICKEECPDDVGLEVNGKCYKKCPVGYRENGKKCDKCDNCARVCIAPKSGIFEPPIQKIKTLSDSAKLKGCEILNGNLEIEMRNVP</sequence>
<protein>
    <submittedName>
        <fullName evidence="2">Insulin-like peptide receptor</fullName>
    </submittedName>
</protein>
<dbReference type="Gene3D" id="2.10.220.10">
    <property type="entry name" value="Hormone Receptor, Insulin-like Growth Factor Receptor 1, Chain A, domain 2"/>
    <property type="match status" value="1"/>
</dbReference>
<keyword evidence="3" id="KW-1185">Reference proteome</keyword>
<dbReference type="EMBL" id="CACRXK020017138">
    <property type="protein sequence ID" value="CAB4030786.1"/>
    <property type="molecule type" value="Genomic_DNA"/>
</dbReference>
<dbReference type="SUPFAM" id="SSF57184">
    <property type="entry name" value="Growth factor receptor domain"/>
    <property type="match status" value="1"/>
</dbReference>
<dbReference type="SMART" id="SM00261">
    <property type="entry name" value="FU"/>
    <property type="match status" value="1"/>
</dbReference>
<feature type="non-terminal residue" evidence="2">
    <location>
        <position position="153"/>
    </location>
</feature>
<evidence type="ECO:0000313" key="2">
    <source>
        <dbReference type="EMBL" id="CAB4030786.1"/>
    </source>
</evidence>